<dbReference type="InterPro" id="IPR052548">
    <property type="entry name" value="Type_VII_TA_antitoxin"/>
</dbReference>
<name>A0A1G5QR53_9GAMM</name>
<evidence type="ECO:0000313" key="2">
    <source>
        <dbReference type="Proteomes" id="UP000199648"/>
    </source>
</evidence>
<proteinExistence type="predicted"/>
<evidence type="ECO:0008006" key="3">
    <source>
        <dbReference type="Google" id="ProtNLM"/>
    </source>
</evidence>
<evidence type="ECO:0000313" key="1">
    <source>
        <dbReference type="EMBL" id="SCZ63771.1"/>
    </source>
</evidence>
<dbReference type="PANTHER" id="PTHR33933:SF1">
    <property type="entry name" value="PROTEIN ADENYLYLTRANSFERASE MNTA-RELATED"/>
    <property type="match status" value="1"/>
</dbReference>
<keyword evidence="2" id="KW-1185">Reference proteome</keyword>
<dbReference type="STRING" id="415747.SAMN03097708_02550"/>
<dbReference type="EMBL" id="FMWD01000007">
    <property type="protein sequence ID" value="SCZ63771.1"/>
    <property type="molecule type" value="Genomic_DNA"/>
</dbReference>
<dbReference type="Proteomes" id="UP000199648">
    <property type="component" value="Unassembled WGS sequence"/>
</dbReference>
<dbReference type="CDD" id="cd05403">
    <property type="entry name" value="NT_KNTase_like"/>
    <property type="match status" value="1"/>
</dbReference>
<sequence length="102" mass="11849">MSAIMETTGPPAWYKMHKKPKHLPPSKFDELKAAVAAIRERHDVEMIILFGSHARGDWVEDRYEEDHVTHEYHSDFDILIVTADKKSERNVAYDNDLKDALE</sequence>
<organism evidence="1 2">
    <name type="scientific">Thiohalomonas denitrificans</name>
    <dbReference type="NCBI Taxonomy" id="415747"/>
    <lineage>
        <taxon>Bacteria</taxon>
        <taxon>Pseudomonadati</taxon>
        <taxon>Pseudomonadota</taxon>
        <taxon>Gammaproteobacteria</taxon>
        <taxon>Thiohalomonadales</taxon>
        <taxon>Thiohalomonadaceae</taxon>
        <taxon>Thiohalomonas</taxon>
    </lineage>
</organism>
<dbReference type="Gene3D" id="3.30.460.10">
    <property type="entry name" value="Beta Polymerase, domain 2"/>
    <property type="match status" value="1"/>
</dbReference>
<dbReference type="PANTHER" id="PTHR33933">
    <property type="entry name" value="NUCLEOTIDYLTRANSFERASE"/>
    <property type="match status" value="1"/>
</dbReference>
<dbReference type="RefSeq" id="WP_092997747.1">
    <property type="nucleotide sequence ID" value="NZ_FMWD01000007.1"/>
</dbReference>
<accession>A0A1G5QR53</accession>
<protein>
    <recommendedName>
        <fullName evidence="3">Nucleotidyltransferase domain-containing protein</fullName>
    </recommendedName>
</protein>
<dbReference type="InterPro" id="IPR043519">
    <property type="entry name" value="NT_sf"/>
</dbReference>
<reference evidence="1 2" key="1">
    <citation type="submission" date="2016-10" db="EMBL/GenBank/DDBJ databases">
        <authorList>
            <person name="de Groot N.N."/>
        </authorList>
    </citation>
    <scope>NUCLEOTIDE SEQUENCE [LARGE SCALE GENOMIC DNA]</scope>
    <source>
        <strain evidence="1 2">HLD2</strain>
    </source>
</reference>
<dbReference type="SUPFAM" id="SSF81301">
    <property type="entry name" value="Nucleotidyltransferase"/>
    <property type="match status" value="1"/>
</dbReference>
<gene>
    <name evidence="1" type="ORF">SAMN03097708_02550</name>
</gene>
<dbReference type="AlphaFoldDB" id="A0A1G5QR53"/>